<evidence type="ECO:0000256" key="4">
    <source>
        <dbReference type="ARBA" id="ARBA00022737"/>
    </source>
</evidence>
<evidence type="ECO:0000256" key="5">
    <source>
        <dbReference type="ARBA" id="ARBA00022889"/>
    </source>
</evidence>
<dbReference type="STRING" id="6198.A0A075ABV5"/>
<comment type="similarity">
    <text evidence="2">Belongs to the parvin family.</text>
</comment>
<dbReference type="FunFam" id="1.10.418.10:FF:000011">
    <property type="entry name" value="Parvin, beta"/>
    <property type="match status" value="1"/>
</dbReference>
<dbReference type="KEGG" id="ovi:T265_00826"/>
<keyword evidence="4" id="KW-0677">Repeat</keyword>
<organism evidence="8 9">
    <name type="scientific">Opisthorchis viverrini</name>
    <name type="common">Southeast Asian liver fluke</name>
    <dbReference type="NCBI Taxonomy" id="6198"/>
    <lineage>
        <taxon>Eukaryota</taxon>
        <taxon>Metazoa</taxon>
        <taxon>Spiralia</taxon>
        <taxon>Lophotrochozoa</taxon>
        <taxon>Platyhelminthes</taxon>
        <taxon>Trematoda</taxon>
        <taxon>Digenea</taxon>
        <taxon>Opisthorchiida</taxon>
        <taxon>Opisthorchiata</taxon>
        <taxon>Opisthorchiidae</taxon>
        <taxon>Opisthorchis</taxon>
    </lineage>
</organism>
<keyword evidence="9" id="KW-1185">Reference proteome</keyword>
<dbReference type="InterPro" id="IPR001715">
    <property type="entry name" value="CH_dom"/>
</dbReference>
<sequence length="376" mass="43027">MTTLAGLKSHDSLLSKLDTFKRKKKDRLEVEELTKESNQAIKLSSTPFFPDPKDYNLQEGEERSYPEMSSMKAACFQELTNKLLSWINNELAAQRILVRDLKEDIYDGQVLQKLVEKLTGVTLAYPEVTQSEVGQLQRLKEVLATINSSLRVRPTWTAELIYNKDIAATLRLLVALATHFKSEMHFQPGVYLTVIVARKLNGKLQYRHDRQYITELTGPENSAHPSDLLSRDHLVVQTLNDFVNAHLGQLTLQVTDLARDFSDGVLLILLMGLLEGYFVPFYAYHPTPTTEIMRTNNVKLAFELMQAAGIGEPPAQPEEIIAADSKAILRVLYSIYSFYERMEQERRRYEIANIRELEEPEETHFVEPEHTDADLL</sequence>
<keyword evidence="5" id="KW-0130">Cell adhesion</keyword>
<evidence type="ECO:0000313" key="9">
    <source>
        <dbReference type="Proteomes" id="UP000054324"/>
    </source>
</evidence>
<dbReference type="Pfam" id="PF00307">
    <property type="entry name" value="CH"/>
    <property type="match status" value="2"/>
</dbReference>
<reference evidence="8 9" key="1">
    <citation type="submission" date="2013-11" db="EMBL/GenBank/DDBJ databases">
        <title>Opisthorchis viverrini - life in the bile duct.</title>
        <authorList>
            <person name="Young N.D."/>
            <person name="Nagarajan N."/>
            <person name="Lin S.J."/>
            <person name="Korhonen P.K."/>
            <person name="Jex A.R."/>
            <person name="Hall R.S."/>
            <person name="Safavi-Hemami H."/>
            <person name="Kaewkong W."/>
            <person name="Bertrand D."/>
            <person name="Gao S."/>
            <person name="Seet Q."/>
            <person name="Wongkham S."/>
            <person name="Teh B.T."/>
            <person name="Wongkham C."/>
            <person name="Intapan P.M."/>
            <person name="Maleewong W."/>
            <person name="Yang X."/>
            <person name="Hu M."/>
            <person name="Wang Z."/>
            <person name="Hofmann A."/>
            <person name="Sternberg P.W."/>
            <person name="Tan P."/>
            <person name="Wang J."/>
            <person name="Gasser R.B."/>
        </authorList>
    </citation>
    <scope>NUCLEOTIDE SEQUENCE [LARGE SCALE GENOMIC DNA]</scope>
</reference>
<evidence type="ECO:0000256" key="6">
    <source>
        <dbReference type="ARBA" id="ARBA00023203"/>
    </source>
</evidence>
<dbReference type="PROSITE" id="PS50021">
    <property type="entry name" value="CH"/>
    <property type="match status" value="2"/>
</dbReference>
<accession>A0A075ABV5</accession>
<dbReference type="EMBL" id="KL596626">
    <property type="protein sequence ID" value="KER33335.1"/>
    <property type="molecule type" value="Genomic_DNA"/>
</dbReference>
<comment type="subcellular location">
    <subcellularLocation>
        <location evidence="1">Cytoplasm</location>
        <location evidence="1">Cytoskeleton</location>
    </subcellularLocation>
</comment>
<evidence type="ECO:0000313" key="8">
    <source>
        <dbReference type="EMBL" id="KER33335.1"/>
    </source>
</evidence>
<dbReference type="GO" id="GO:0003779">
    <property type="term" value="F:actin binding"/>
    <property type="evidence" value="ECO:0007669"/>
    <property type="project" value="UniProtKB-KW"/>
</dbReference>
<name>A0A075ABV5_OPIVI</name>
<dbReference type="SUPFAM" id="SSF47576">
    <property type="entry name" value="Calponin-homology domain, CH-domain"/>
    <property type="match status" value="1"/>
</dbReference>
<dbReference type="GO" id="GO:0005737">
    <property type="term" value="C:cytoplasm"/>
    <property type="evidence" value="ECO:0007669"/>
    <property type="project" value="TreeGrafter"/>
</dbReference>
<dbReference type="GO" id="GO:0034446">
    <property type="term" value="P:substrate adhesion-dependent cell spreading"/>
    <property type="evidence" value="ECO:0007669"/>
    <property type="project" value="TreeGrafter"/>
</dbReference>
<proteinExistence type="inferred from homology"/>
<dbReference type="PANTHER" id="PTHR12114">
    <property type="entry name" value="PARVIN"/>
    <property type="match status" value="1"/>
</dbReference>
<dbReference type="InterPro" id="IPR028433">
    <property type="entry name" value="Parvin"/>
</dbReference>
<dbReference type="SMART" id="SM00033">
    <property type="entry name" value="CH"/>
    <property type="match status" value="2"/>
</dbReference>
<keyword evidence="6" id="KW-0009">Actin-binding</keyword>
<dbReference type="PIRSF" id="PIRSF039131">
    <property type="entry name" value="Parvin"/>
    <property type="match status" value="1"/>
</dbReference>
<dbReference type="GO" id="GO:0071963">
    <property type="term" value="P:establishment or maintenance of cell polarity regulating cell shape"/>
    <property type="evidence" value="ECO:0007669"/>
    <property type="project" value="TreeGrafter"/>
</dbReference>
<keyword evidence="3" id="KW-0963">Cytoplasm</keyword>
<evidence type="ECO:0000256" key="1">
    <source>
        <dbReference type="ARBA" id="ARBA00004245"/>
    </source>
</evidence>
<dbReference type="CTD" id="20315014"/>
<dbReference type="Proteomes" id="UP000054324">
    <property type="component" value="Unassembled WGS sequence"/>
</dbReference>
<dbReference type="GeneID" id="20315014"/>
<dbReference type="OrthoDB" id="2099265at2759"/>
<protein>
    <submittedName>
        <fullName evidence="8">Uncharacterized protein</fullName>
    </submittedName>
</protein>
<keyword evidence="7" id="KW-0206">Cytoskeleton</keyword>
<dbReference type="AlphaFoldDB" id="A0A075ABV5"/>
<dbReference type="RefSeq" id="XP_009162962.1">
    <property type="nucleotide sequence ID" value="XM_009164698.1"/>
</dbReference>
<dbReference type="GO" id="GO:0030031">
    <property type="term" value="P:cell projection assembly"/>
    <property type="evidence" value="ECO:0007669"/>
    <property type="project" value="TreeGrafter"/>
</dbReference>
<gene>
    <name evidence="8" type="ORF">T265_00826</name>
</gene>
<dbReference type="GO" id="GO:0015629">
    <property type="term" value="C:actin cytoskeleton"/>
    <property type="evidence" value="ECO:0007669"/>
    <property type="project" value="TreeGrafter"/>
</dbReference>
<evidence type="ECO:0000256" key="7">
    <source>
        <dbReference type="ARBA" id="ARBA00023212"/>
    </source>
</evidence>
<dbReference type="GO" id="GO:0030036">
    <property type="term" value="P:actin cytoskeleton organization"/>
    <property type="evidence" value="ECO:0007669"/>
    <property type="project" value="InterPro"/>
</dbReference>
<evidence type="ECO:0000256" key="2">
    <source>
        <dbReference type="ARBA" id="ARBA00005666"/>
    </source>
</evidence>
<dbReference type="GO" id="GO:0005925">
    <property type="term" value="C:focal adhesion"/>
    <property type="evidence" value="ECO:0007669"/>
    <property type="project" value="TreeGrafter"/>
</dbReference>
<dbReference type="PANTHER" id="PTHR12114:SF4">
    <property type="entry name" value="GH23568P"/>
    <property type="match status" value="1"/>
</dbReference>
<evidence type="ECO:0000256" key="3">
    <source>
        <dbReference type="ARBA" id="ARBA00022490"/>
    </source>
</evidence>
<dbReference type="Gene3D" id="1.10.418.10">
    <property type="entry name" value="Calponin-like domain"/>
    <property type="match status" value="2"/>
</dbReference>
<dbReference type="InterPro" id="IPR036872">
    <property type="entry name" value="CH_dom_sf"/>
</dbReference>